<feature type="transmembrane region" description="Helical" evidence="1">
    <location>
        <begin position="172"/>
        <end position="198"/>
    </location>
</feature>
<proteinExistence type="predicted"/>
<accession>A0A8J5IML3</accession>
<evidence type="ECO:0000313" key="2">
    <source>
        <dbReference type="EMBL" id="KAG6969265.1"/>
    </source>
</evidence>
<evidence type="ECO:0008006" key="4">
    <source>
        <dbReference type="Google" id="ProtNLM"/>
    </source>
</evidence>
<evidence type="ECO:0000256" key="1">
    <source>
        <dbReference type="SAM" id="Phobius"/>
    </source>
</evidence>
<feature type="transmembrane region" description="Helical" evidence="1">
    <location>
        <begin position="210"/>
        <end position="228"/>
    </location>
</feature>
<organism evidence="2 3">
    <name type="scientific">Phytophthora aleatoria</name>
    <dbReference type="NCBI Taxonomy" id="2496075"/>
    <lineage>
        <taxon>Eukaryota</taxon>
        <taxon>Sar</taxon>
        <taxon>Stramenopiles</taxon>
        <taxon>Oomycota</taxon>
        <taxon>Peronosporomycetes</taxon>
        <taxon>Peronosporales</taxon>
        <taxon>Peronosporaceae</taxon>
        <taxon>Phytophthora</taxon>
    </lineage>
</organism>
<dbReference type="EMBL" id="JAENGY010000212">
    <property type="protein sequence ID" value="KAG6969265.1"/>
    <property type="molecule type" value="Genomic_DNA"/>
</dbReference>
<comment type="caution">
    <text evidence="2">The sequence shown here is derived from an EMBL/GenBank/DDBJ whole genome shotgun (WGS) entry which is preliminary data.</text>
</comment>
<keyword evidence="3" id="KW-1185">Reference proteome</keyword>
<gene>
    <name evidence="2" type="ORF">JG688_00005371</name>
</gene>
<feature type="transmembrane region" description="Helical" evidence="1">
    <location>
        <begin position="74"/>
        <end position="91"/>
    </location>
</feature>
<dbReference type="AlphaFoldDB" id="A0A8J5IML3"/>
<keyword evidence="1" id="KW-0812">Transmembrane</keyword>
<protein>
    <recommendedName>
        <fullName evidence="4">Transmembrane protein</fullName>
    </recommendedName>
</protein>
<reference evidence="2" key="1">
    <citation type="submission" date="2021-01" db="EMBL/GenBank/DDBJ databases">
        <title>Phytophthora aleatoria, a newly-described species from Pinus radiata is distinct from Phytophthora cactorum isolates based on comparative genomics.</title>
        <authorList>
            <person name="Mcdougal R."/>
            <person name="Panda P."/>
            <person name="Williams N."/>
            <person name="Studholme D.J."/>
        </authorList>
    </citation>
    <scope>NUCLEOTIDE SEQUENCE</scope>
    <source>
        <strain evidence="2">NZFS 4037</strain>
    </source>
</reference>
<sequence length="391" mass="44048">MSYRVSSAPIRVWKGTGDSDTKHPRKPLCSPSSACWHRLEETWNEIQVGRQGSYSVERLESLYYYCKTTSSTRVFLVCVLTPLPSLGFLLLLECLPLRPPSEGWAANWMFWIRMCLMVFTLVFVGVAELILLIPKIGLTLSKRIIVSVGCTLGYVGTCVLVAKNIVGFPIPFIWQFGGLLLGIYLPVMLLLVLGLAPFRRASPFRLHIQIYTRLLFGFMALAGVYPLYKVLYDLTPVNFRGGALIALPLWKFAAKHFIMWSARELEDFVPAIVALSVDLFSVLFLSVCISTSGSLYLSLLFIATDVGQTLLEFREVLATSTTVLEILRIQKSSLQEKDSNREDESMKLNLLTSITTVTRNPSAFRVTSLKRTRLWACLPHRMTVDQAKQMD</sequence>
<feature type="non-terminal residue" evidence="2">
    <location>
        <position position="391"/>
    </location>
</feature>
<keyword evidence="1" id="KW-0472">Membrane</keyword>
<name>A0A8J5IML3_9STRA</name>
<keyword evidence="1" id="KW-1133">Transmembrane helix</keyword>
<feature type="transmembrane region" description="Helical" evidence="1">
    <location>
        <begin position="111"/>
        <end position="132"/>
    </location>
</feature>
<feature type="transmembrane region" description="Helical" evidence="1">
    <location>
        <begin position="144"/>
        <end position="166"/>
    </location>
</feature>
<dbReference type="Proteomes" id="UP000709295">
    <property type="component" value="Unassembled WGS sequence"/>
</dbReference>
<evidence type="ECO:0000313" key="3">
    <source>
        <dbReference type="Proteomes" id="UP000709295"/>
    </source>
</evidence>